<dbReference type="Pfam" id="PF01137">
    <property type="entry name" value="RTC"/>
    <property type="match status" value="1"/>
</dbReference>
<feature type="active site" description="Tele-AMP-histidine intermediate" evidence="9">
    <location>
        <position position="327"/>
    </location>
</feature>
<dbReference type="NCBIfam" id="TIGR03399">
    <property type="entry name" value="RNA_3prim_cycl"/>
    <property type="match status" value="1"/>
</dbReference>
<comment type="similarity">
    <text evidence="1">Belongs to the RNA 3'-terminal cyclase family. Type 1 subfamily.</text>
</comment>
<feature type="binding site" evidence="10">
    <location>
        <position position="110"/>
    </location>
    <ligand>
        <name>ATP</name>
        <dbReference type="ChEBI" id="CHEBI:30616"/>
    </ligand>
</feature>
<dbReference type="EMBL" id="LSMT01000311">
    <property type="protein sequence ID" value="PFX20578.1"/>
    <property type="molecule type" value="Genomic_DNA"/>
</dbReference>
<dbReference type="GO" id="GO:0005524">
    <property type="term" value="F:ATP binding"/>
    <property type="evidence" value="ECO:0007669"/>
    <property type="project" value="UniProtKB-KW"/>
</dbReference>
<evidence type="ECO:0000256" key="2">
    <source>
        <dbReference type="ARBA" id="ARBA00012725"/>
    </source>
</evidence>
<evidence type="ECO:0000256" key="6">
    <source>
        <dbReference type="ARBA" id="ARBA00024481"/>
    </source>
</evidence>
<evidence type="ECO:0000256" key="9">
    <source>
        <dbReference type="PIRSR" id="PIRSR005378-1"/>
    </source>
</evidence>
<comment type="catalytic activity">
    <reaction evidence="6">
        <text>a 3'-end 3'-phospho-ribonucleotide-RNA + ATP = a 3'-end 2',3'-cyclophospho-ribonucleotide-RNA + AMP + diphosphate</text>
        <dbReference type="Rhea" id="RHEA:23976"/>
        <dbReference type="Rhea" id="RHEA-COMP:10463"/>
        <dbReference type="Rhea" id="RHEA-COMP:10464"/>
        <dbReference type="ChEBI" id="CHEBI:30616"/>
        <dbReference type="ChEBI" id="CHEBI:33019"/>
        <dbReference type="ChEBI" id="CHEBI:83062"/>
        <dbReference type="ChEBI" id="CHEBI:83064"/>
        <dbReference type="ChEBI" id="CHEBI:456215"/>
        <dbReference type="EC" id="6.5.1.4"/>
    </reaction>
</comment>
<feature type="binding site" evidence="10">
    <location>
        <begin position="301"/>
        <end position="305"/>
    </location>
    <ligand>
        <name>ATP</name>
        <dbReference type="ChEBI" id="CHEBI:30616"/>
    </ligand>
</feature>
<keyword evidence="10" id="KW-0067">ATP-binding</keyword>
<dbReference type="GO" id="GO:0006396">
    <property type="term" value="P:RNA processing"/>
    <property type="evidence" value="ECO:0007669"/>
    <property type="project" value="InterPro"/>
</dbReference>
<dbReference type="SUPFAM" id="SSF55205">
    <property type="entry name" value="EPT/RTPC-like"/>
    <property type="match status" value="2"/>
</dbReference>
<feature type="domain" description="RNA 3'-terminal phosphate cyclase" evidence="11">
    <location>
        <begin position="19"/>
        <end position="345"/>
    </location>
</feature>
<sequence>MASEADNSNGTLIIDGSVMEGGGQILRNAVSFACLLNSAVCVQNIRAGRSAPGLRAQHMTGLQLVRDITSGKLEGDKIGSTSVSLHPGSIGSGTFLADTHTAGSVGLLMQLALPCLLYAPATSKLILKGGTNAEMAPPIDYMMDILRPALKRLGVDFDCDIVKRGYYPKGGGEVHVTVKPVKQLKPLQLLERGTLTKITGRAYVAGVLPFKIAQTMAEVAYRMLKEKYPDVQDIKIEPDKEPGDKAHGSGSGIMVLAESSTGCKIAGSAIGRKGVPPQEVARNAVDELTNNLQCDSCVDEHLQDQLIIFMALAAGCSSMKCGPLTMHTQTAIHVAEKIMKAKFKVQQMSDAKECIIECEGIGLQNPHL</sequence>
<dbReference type="GO" id="GO:0003963">
    <property type="term" value="F:RNA-3'-phosphate cyclase activity"/>
    <property type="evidence" value="ECO:0007669"/>
    <property type="project" value="UniProtKB-EC"/>
</dbReference>
<evidence type="ECO:0000259" key="11">
    <source>
        <dbReference type="Pfam" id="PF01137"/>
    </source>
</evidence>
<dbReference type="EC" id="6.5.1.4" evidence="2"/>
<organism evidence="13 14">
    <name type="scientific">Stylophora pistillata</name>
    <name type="common">Smooth cauliflower coral</name>
    <dbReference type="NCBI Taxonomy" id="50429"/>
    <lineage>
        <taxon>Eukaryota</taxon>
        <taxon>Metazoa</taxon>
        <taxon>Cnidaria</taxon>
        <taxon>Anthozoa</taxon>
        <taxon>Hexacorallia</taxon>
        <taxon>Scleractinia</taxon>
        <taxon>Astrocoeniina</taxon>
        <taxon>Pocilloporidae</taxon>
        <taxon>Stylophora</taxon>
    </lineage>
</organism>
<dbReference type="InterPro" id="IPR013792">
    <property type="entry name" value="RNA3'P_cycl/enolpyr_Trfase_a/b"/>
</dbReference>
<dbReference type="GO" id="GO:0005634">
    <property type="term" value="C:nucleus"/>
    <property type="evidence" value="ECO:0007669"/>
    <property type="project" value="TreeGrafter"/>
</dbReference>
<evidence type="ECO:0000256" key="5">
    <source>
        <dbReference type="ARBA" id="ARBA00022741"/>
    </source>
</evidence>
<dbReference type="FunFam" id="3.30.360.20:FF:000002">
    <property type="entry name" value="RNA terminal phosphate cyclase-like 1"/>
    <property type="match status" value="1"/>
</dbReference>
<dbReference type="Pfam" id="PF05189">
    <property type="entry name" value="RTC_insert"/>
    <property type="match status" value="1"/>
</dbReference>
<keyword evidence="14" id="KW-1185">Reference proteome</keyword>
<reference evidence="14" key="1">
    <citation type="journal article" date="2017" name="bioRxiv">
        <title>Comparative analysis of the genomes of Stylophora pistillata and Acropora digitifera provides evidence for extensive differences between species of corals.</title>
        <authorList>
            <person name="Voolstra C.R."/>
            <person name="Li Y."/>
            <person name="Liew Y.J."/>
            <person name="Baumgarten S."/>
            <person name="Zoccola D."/>
            <person name="Flot J.-F."/>
            <person name="Tambutte S."/>
            <person name="Allemand D."/>
            <person name="Aranda M."/>
        </authorList>
    </citation>
    <scope>NUCLEOTIDE SEQUENCE [LARGE SCALE GENOMIC DNA]</scope>
</reference>
<evidence type="ECO:0000256" key="3">
    <source>
        <dbReference type="ARBA" id="ARBA00021428"/>
    </source>
</evidence>
<dbReference type="InterPro" id="IPR023797">
    <property type="entry name" value="RNA3'_phos_cyclase_dom"/>
</dbReference>
<dbReference type="InterPro" id="IPR000228">
    <property type="entry name" value="RNA3'_term_phos_cyc"/>
</dbReference>
<feature type="domain" description="RNA 3'-terminal phosphate cyclase insert" evidence="12">
    <location>
        <begin position="190"/>
        <end position="292"/>
    </location>
</feature>
<dbReference type="Gene3D" id="3.30.360.20">
    <property type="entry name" value="RNA 3'-terminal phosphate cyclase, insert domain"/>
    <property type="match status" value="1"/>
</dbReference>
<dbReference type="PANTHER" id="PTHR11096:SF0">
    <property type="entry name" value="RNA 3'-TERMINAL PHOSPHATE CYCLASE"/>
    <property type="match status" value="1"/>
</dbReference>
<comment type="caution">
    <text evidence="13">The sequence shown here is derived from an EMBL/GenBank/DDBJ whole genome shotgun (WGS) entry which is preliminary data.</text>
</comment>
<dbReference type="Proteomes" id="UP000225706">
    <property type="component" value="Unassembled WGS sequence"/>
</dbReference>
<accession>A0A2B4RW71</accession>
<evidence type="ECO:0000256" key="4">
    <source>
        <dbReference type="ARBA" id="ARBA00022598"/>
    </source>
</evidence>
<dbReference type="SUPFAM" id="SSF52913">
    <property type="entry name" value="RNA 3'-terminal phosphate cyclase, RPTC, insert domain"/>
    <property type="match status" value="1"/>
</dbReference>
<proteinExistence type="inferred from homology"/>
<dbReference type="Gene3D" id="3.65.10.20">
    <property type="entry name" value="RNA 3'-terminal phosphate cyclase domain"/>
    <property type="match status" value="1"/>
</dbReference>
<dbReference type="STRING" id="50429.A0A2B4RW71"/>
<keyword evidence="4" id="KW-0436">Ligase</keyword>
<dbReference type="PIRSF" id="PIRSF005378">
    <property type="entry name" value="RNA3'_term_phos_cycl_euk"/>
    <property type="match status" value="1"/>
</dbReference>
<protein>
    <recommendedName>
        <fullName evidence="3">RNA 3'-terminal phosphate cyclase</fullName>
        <ecNumber evidence="2">6.5.1.4</ecNumber>
    </recommendedName>
    <alternativeName>
        <fullName evidence="7">RNA terminal phosphate cyclase domain-containing protein 1</fullName>
    </alternativeName>
</protein>
<evidence type="ECO:0000256" key="7">
    <source>
        <dbReference type="ARBA" id="ARBA00032543"/>
    </source>
</evidence>
<dbReference type="InterPro" id="IPR037136">
    <property type="entry name" value="RNA3'_phos_cyclase_dom_sf"/>
</dbReference>
<dbReference type="OrthoDB" id="25029at2759"/>
<evidence type="ECO:0000256" key="1">
    <source>
        <dbReference type="ARBA" id="ARBA00009206"/>
    </source>
</evidence>
<evidence type="ECO:0000313" key="14">
    <source>
        <dbReference type="Proteomes" id="UP000225706"/>
    </source>
</evidence>
<comment type="function">
    <text evidence="8">Catalyzes the conversion of 3'-phosphate to a 2',3'-cyclic phosphodiester at the end of RNA. The mechanism of action of the enzyme occurs in 3 steps: (A) adenylation of the enzyme by ATP; (B) transfer of adenylate to an RNA-N3'P to produce RNA-N3'PP5'A; (C) and attack of the adjacent 2'-hydroxyl on the 3'-phosphorus in the diester linkage to produce the cyclic end product. Likely functions in some aspects of cellular RNA processing. Function plays an important role in regulating axon regeneration by inhibiting central nervous system (CNS) axon regeneration following optic nerve injury.</text>
</comment>
<evidence type="ECO:0000313" key="13">
    <source>
        <dbReference type="EMBL" id="PFX20578.1"/>
    </source>
</evidence>
<dbReference type="PANTHER" id="PTHR11096">
    <property type="entry name" value="RNA 3' TERMINAL PHOSPHATE CYCLASE"/>
    <property type="match status" value="1"/>
</dbReference>
<dbReference type="HAMAP" id="MF_00200">
    <property type="entry name" value="RTC"/>
    <property type="match status" value="1"/>
</dbReference>
<dbReference type="InterPro" id="IPR013791">
    <property type="entry name" value="RNA3'-term_phos_cycl_insert"/>
</dbReference>
<evidence type="ECO:0000256" key="10">
    <source>
        <dbReference type="PIRSR" id="PIRSR005378-2"/>
    </source>
</evidence>
<name>A0A2B4RW71_STYPI</name>
<dbReference type="PROSITE" id="PS01287">
    <property type="entry name" value="RTC"/>
    <property type="match status" value="1"/>
</dbReference>
<dbReference type="AlphaFoldDB" id="A0A2B4RW71"/>
<keyword evidence="5 10" id="KW-0547">Nucleotide-binding</keyword>
<dbReference type="InterPro" id="IPR020719">
    <property type="entry name" value="RNA3'_term_phos_cycl-like_CS"/>
</dbReference>
<dbReference type="InterPro" id="IPR036553">
    <property type="entry name" value="RPTC_insert"/>
</dbReference>
<evidence type="ECO:0000259" key="12">
    <source>
        <dbReference type="Pfam" id="PF05189"/>
    </source>
</evidence>
<dbReference type="InterPro" id="IPR017770">
    <property type="entry name" value="RNA3'_term_phos_cyc_type_1"/>
</dbReference>
<evidence type="ECO:0000256" key="8">
    <source>
        <dbReference type="ARBA" id="ARBA00045867"/>
    </source>
</evidence>
<gene>
    <name evidence="13" type="primary">RTCA</name>
    <name evidence="13" type="ORF">AWC38_SpisGene14959</name>
</gene>